<evidence type="ECO:0000313" key="3">
    <source>
        <dbReference type="Proteomes" id="UP001054821"/>
    </source>
</evidence>
<comment type="caution">
    <text evidence="2">The sequence shown here is derived from an EMBL/GenBank/DDBJ whole genome shotgun (WGS) entry which is preliminary data.</text>
</comment>
<keyword evidence="3" id="KW-1185">Reference proteome</keyword>
<organism evidence="2 3">
    <name type="scientific">Prunus dulcis</name>
    <name type="common">Almond</name>
    <name type="synonym">Amygdalus dulcis</name>
    <dbReference type="NCBI Taxonomy" id="3755"/>
    <lineage>
        <taxon>Eukaryota</taxon>
        <taxon>Viridiplantae</taxon>
        <taxon>Streptophyta</taxon>
        <taxon>Embryophyta</taxon>
        <taxon>Tracheophyta</taxon>
        <taxon>Spermatophyta</taxon>
        <taxon>Magnoliopsida</taxon>
        <taxon>eudicotyledons</taxon>
        <taxon>Gunneridae</taxon>
        <taxon>Pentapetalae</taxon>
        <taxon>rosids</taxon>
        <taxon>fabids</taxon>
        <taxon>Rosales</taxon>
        <taxon>Rosaceae</taxon>
        <taxon>Amygdaloideae</taxon>
        <taxon>Amygdaleae</taxon>
        <taxon>Prunus</taxon>
    </lineage>
</organism>
<dbReference type="EMBL" id="JAJFAZ020000001">
    <property type="protein sequence ID" value="KAI5355445.1"/>
    <property type="molecule type" value="Genomic_DNA"/>
</dbReference>
<evidence type="ECO:0000256" key="1">
    <source>
        <dbReference type="SAM" id="MobiDB-lite"/>
    </source>
</evidence>
<protein>
    <submittedName>
        <fullName evidence="2">Uncharacterized protein</fullName>
    </submittedName>
</protein>
<feature type="region of interest" description="Disordered" evidence="1">
    <location>
        <begin position="1"/>
        <end position="33"/>
    </location>
</feature>
<accession>A0AAD5F717</accession>
<reference evidence="2 3" key="1">
    <citation type="journal article" date="2022" name="G3 (Bethesda)">
        <title>Whole-genome sequence and methylome profiling of the almond [Prunus dulcis (Mill.) D.A. Webb] cultivar 'Nonpareil'.</title>
        <authorList>
            <person name="D'Amico-Willman K.M."/>
            <person name="Ouma W.Z."/>
            <person name="Meulia T."/>
            <person name="Sideli G.M."/>
            <person name="Gradziel T.M."/>
            <person name="Fresnedo-Ramirez J."/>
        </authorList>
    </citation>
    <scope>NUCLEOTIDE SEQUENCE [LARGE SCALE GENOMIC DNA]</scope>
    <source>
        <strain evidence="2">Clone GOH B32 T37-40</strain>
    </source>
</reference>
<dbReference type="Proteomes" id="UP001054821">
    <property type="component" value="Chromosome 1"/>
</dbReference>
<name>A0AAD5F717_PRUDU</name>
<sequence>MPPQPPPKWMLLQPLSKMDPTTTAPKRKGSDSPAVVEIAIEKRKCRDSLVGVEIDAATTTIEIDAATTAVEIDASTVAVEINAIIATAKN</sequence>
<dbReference type="AlphaFoldDB" id="A0AAD5F717"/>
<gene>
    <name evidence="2" type="ORF">L3X38_008340</name>
</gene>
<proteinExistence type="predicted"/>
<evidence type="ECO:0000313" key="2">
    <source>
        <dbReference type="EMBL" id="KAI5355445.1"/>
    </source>
</evidence>